<feature type="region of interest" description="Disordered" evidence="1">
    <location>
        <begin position="146"/>
        <end position="173"/>
    </location>
</feature>
<evidence type="ECO:0000259" key="2">
    <source>
        <dbReference type="Pfam" id="PF12770"/>
    </source>
</evidence>
<organism evidence="3 4">
    <name type="scientific">Micromonospora profundi</name>
    <dbReference type="NCBI Taxonomy" id="1420889"/>
    <lineage>
        <taxon>Bacteria</taxon>
        <taxon>Bacillati</taxon>
        <taxon>Actinomycetota</taxon>
        <taxon>Actinomycetes</taxon>
        <taxon>Micromonosporales</taxon>
        <taxon>Micromonosporaceae</taxon>
        <taxon>Micromonospora</taxon>
    </lineage>
</organism>
<dbReference type="EMBL" id="CP130472">
    <property type="protein sequence ID" value="WLS43864.1"/>
    <property type="molecule type" value="Genomic_DNA"/>
</dbReference>
<dbReference type="KEGG" id="mprn:Q3V37_20965"/>
<accession>A0AAJ6HT99</accession>
<protein>
    <submittedName>
        <fullName evidence="3">CHAT domain-containing protein</fullName>
    </submittedName>
</protein>
<dbReference type="AlphaFoldDB" id="A0AAJ6HT99"/>
<keyword evidence="4" id="KW-1185">Reference proteome</keyword>
<name>A0AAJ6HT99_9ACTN</name>
<reference evidence="3 4" key="1">
    <citation type="submission" date="2023-07" db="EMBL/GenBank/DDBJ databases">
        <title>Micromonospora profundi TRM 95458 converts glycerol to a new osmotic compound.</title>
        <authorList>
            <person name="Lu D."/>
        </authorList>
    </citation>
    <scope>NUCLEOTIDE SEQUENCE [LARGE SCALE GENOMIC DNA]</scope>
    <source>
        <strain evidence="3 4">TRM95458</strain>
    </source>
</reference>
<sequence length="848" mass="91560">MVSFFLSYHRDDSFVARLIDDALTVRFGHEGVIRAGSDDDEAEFGRWVDQLDVAAVIVVIGSGWRSGADRSVRAPDIVGRQIARAFAWGGPVVGVLVDDTEQPAEEELHPSLRPLADLRFWRIRLPSAYSDNRRLVDALAVTFDTDTDTDTDGPDVPVLRDEAPVRPAMPPPSSAAAVVYSTRAGDLKVVEPGTPGRSSFSDPTTYSTRYEVDTDGHQALLHVPLPSKDFGRDFRASIAVEFRVTDPAQVVRCAVSDAVPPLRAFLVDTCRPVTRRFDVDEIGDAETAVRELLGPHLLAPGGFTLQAVRTRLSIEREIDPFQTSPRRITPAAKRPRLRPLSRRVRRHRRPAGNTRFTGRVTGPGAVFGVAVEEPQRLLVARAPAQVPVSQDLSVDVRFVTEGQPVHPDAATARLKSLVVLDAGTPVTVTVHAPAGLHAEGPLQQTVLIRPGEDPPPLRFGFGARTPGLHRVDVTAWAGGTFLAEVSVDVSVATGGPFRDGQPRGASLPAPHARPGEVTMEVRFDGTRYTFQLRSDHGVLFAPVVESVTNTPTAAVENAIRELQQVARGGSRDSPAMTRQVIRSAGIGLWSELVPREIQDQFWQVRGSMSAFTIATDYDVVPWELLHPLSAQQDAGFLVEQVPVVRRTYGQHATTAIGLDNPRFVLPAKAPTGAREEVAAIRAILGADDGEPITRADELLDLINSGSLGALHFACHNTFSADGSFIDLDGGRIRPALLTEASIRRPLQDSVPLVFINACRSAGVAPTYTRMLGWAQQFMASGAGAFVGTLWAVRSESSARFATAFYQALAEGETLGAAALAARTGQQDDPLDPTWLAYTVYGDPFATAA</sequence>
<evidence type="ECO:0000256" key="1">
    <source>
        <dbReference type="SAM" id="MobiDB-lite"/>
    </source>
</evidence>
<dbReference type="RefSeq" id="WP_306271332.1">
    <property type="nucleotide sequence ID" value="NZ_CP130472.1"/>
</dbReference>
<dbReference type="Proteomes" id="UP001235874">
    <property type="component" value="Chromosome"/>
</dbReference>
<dbReference type="Pfam" id="PF12770">
    <property type="entry name" value="CHAT"/>
    <property type="match status" value="1"/>
</dbReference>
<dbReference type="InterPro" id="IPR024983">
    <property type="entry name" value="CHAT_dom"/>
</dbReference>
<feature type="domain" description="CHAT" evidence="2">
    <location>
        <begin position="620"/>
        <end position="829"/>
    </location>
</feature>
<evidence type="ECO:0000313" key="3">
    <source>
        <dbReference type="EMBL" id="WLS43864.1"/>
    </source>
</evidence>
<gene>
    <name evidence="3" type="ORF">Q3V37_20965</name>
</gene>
<evidence type="ECO:0000313" key="4">
    <source>
        <dbReference type="Proteomes" id="UP001235874"/>
    </source>
</evidence>
<proteinExistence type="predicted"/>